<proteinExistence type="predicted"/>
<keyword evidence="2" id="KW-0472">Membrane</keyword>
<feature type="compositionally biased region" description="Low complexity" evidence="1">
    <location>
        <begin position="765"/>
        <end position="784"/>
    </location>
</feature>
<dbReference type="AlphaFoldDB" id="A0A0D3KCJ4"/>
<evidence type="ECO:0000256" key="2">
    <source>
        <dbReference type="SAM" id="Phobius"/>
    </source>
</evidence>
<dbReference type="Proteomes" id="UP000013827">
    <property type="component" value="Unassembled WGS sequence"/>
</dbReference>
<dbReference type="KEGG" id="ehx:EMIHUDRAFT_441558"/>
<reference evidence="4" key="1">
    <citation type="journal article" date="2013" name="Nature">
        <title>Pan genome of the phytoplankton Emiliania underpins its global distribution.</title>
        <authorList>
            <person name="Read B.A."/>
            <person name="Kegel J."/>
            <person name="Klute M.J."/>
            <person name="Kuo A."/>
            <person name="Lefebvre S.C."/>
            <person name="Maumus F."/>
            <person name="Mayer C."/>
            <person name="Miller J."/>
            <person name="Monier A."/>
            <person name="Salamov A."/>
            <person name="Young J."/>
            <person name="Aguilar M."/>
            <person name="Claverie J.M."/>
            <person name="Frickenhaus S."/>
            <person name="Gonzalez K."/>
            <person name="Herman E.K."/>
            <person name="Lin Y.C."/>
            <person name="Napier J."/>
            <person name="Ogata H."/>
            <person name="Sarno A.F."/>
            <person name="Shmutz J."/>
            <person name="Schroeder D."/>
            <person name="de Vargas C."/>
            <person name="Verret F."/>
            <person name="von Dassow P."/>
            <person name="Valentin K."/>
            <person name="Van de Peer Y."/>
            <person name="Wheeler G."/>
            <person name="Dacks J.B."/>
            <person name="Delwiche C.F."/>
            <person name="Dyhrman S.T."/>
            <person name="Glockner G."/>
            <person name="John U."/>
            <person name="Richards T."/>
            <person name="Worden A.Z."/>
            <person name="Zhang X."/>
            <person name="Grigoriev I.V."/>
            <person name="Allen A.E."/>
            <person name="Bidle K."/>
            <person name="Borodovsky M."/>
            <person name="Bowler C."/>
            <person name="Brownlee C."/>
            <person name="Cock J.M."/>
            <person name="Elias M."/>
            <person name="Gladyshev V.N."/>
            <person name="Groth M."/>
            <person name="Guda C."/>
            <person name="Hadaegh A."/>
            <person name="Iglesias-Rodriguez M.D."/>
            <person name="Jenkins J."/>
            <person name="Jones B.M."/>
            <person name="Lawson T."/>
            <person name="Leese F."/>
            <person name="Lindquist E."/>
            <person name="Lobanov A."/>
            <person name="Lomsadze A."/>
            <person name="Malik S.B."/>
            <person name="Marsh M.E."/>
            <person name="Mackinder L."/>
            <person name="Mock T."/>
            <person name="Mueller-Roeber B."/>
            <person name="Pagarete A."/>
            <person name="Parker M."/>
            <person name="Probert I."/>
            <person name="Quesneville H."/>
            <person name="Raines C."/>
            <person name="Rensing S.A."/>
            <person name="Riano-Pachon D.M."/>
            <person name="Richier S."/>
            <person name="Rokitta S."/>
            <person name="Shiraiwa Y."/>
            <person name="Soanes D.M."/>
            <person name="van der Giezen M."/>
            <person name="Wahlund T.M."/>
            <person name="Williams B."/>
            <person name="Wilson W."/>
            <person name="Wolfe G."/>
            <person name="Wurch L.L."/>
        </authorList>
    </citation>
    <scope>NUCLEOTIDE SEQUENCE</scope>
</reference>
<sequence>MGGGGSSSGNGRRRTTRTSGEPTSGRAVAAAAKKLRDLQRRLKFRGCLAPSVFEAPFEEAAVESLYRDLAARFRLARQTLLAVWLAAVTAASAGLFVGGAALGSSAQHGLLWGAVGASGVLLFALWTCVEADRLARRLLWSGTQACVGDAREHEALAAQVAQLRAQLGAAKYEEATMYKLLFRGQTRLASFSSGTSGPREFLLAAPEARSITSAVEGEPNLAIALALSGRTTDWDAVKRAATRLRHRDYGLRDYYVDVRQAFPELQLYTVTREEYKAGHRDISSGLTPDEEYRRTLGALFALYWLARVGIDGECGLSFGVDDDWAPRKIPEQEDLDGSAALKKRLTFYCNTPWKKLLQLLVDAGMLTERGGRGGAVEVAVPRMCAMLALTAIHDVFKVEALLPRVRPEHAPFKGFAAGDVINDHDVAMYYVLDHFPEALPSFAGLDATQRHSVLFTQSKMSFNHGWLVQAEAPPHALFARFKRVIMAGEANPPDVSFYFVHWLTDLAGAVPNPLDGSERLVLGFPYQVLGSFITSFSVLSALATQTETEVFETYLESYWRDAAPRLRLGAPPSGEHAIAMMRLLCQAQSTEAQESVLAAWEKLSADDEKVLCDEMSRTGIADQHFRASAQKRPGGPAILVYYSPQLVRSLTPDSASQALAILAEVYRRSRKLWPLTPLERLDDDARTVTVRIDQIKELKLEDIRAVYSDGNSWLLYKRNEREAVVECHPIDYLAELHTNGHQAAVLKLWRKRTGVAIGGPDSAQTSRRTSASATLSRGSLSLAGHSPDPSWSRLPTGVAREGGEAAAEPAEAAAEAEAAAAAAVVSGAAAAAQGAHGAAAGPSSASRARRSEARDGGQAAPSHPAAVNRRAARPATACGATGRVAVVGRRAAVPRRAVRRATGVARPTVARPRREGVAARLATGPRTGFWADLGHSRRPNFTHIPAAIR</sequence>
<protein>
    <submittedName>
        <fullName evidence="3">Uncharacterized protein</fullName>
    </submittedName>
</protein>
<organism evidence="3 4">
    <name type="scientific">Emiliania huxleyi (strain CCMP1516)</name>
    <dbReference type="NCBI Taxonomy" id="280463"/>
    <lineage>
        <taxon>Eukaryota</taxon>
        <taxon>Haptista</taxon>
        <taxon>Haptophyta</taxon>
        <taxon>Prymnesiophyceae</taxon>
        <taxon>Isochrysidales</taxon>
        <taxon>Noelaerhabdaceae</taxon>
        <taxon>Emiliania</taxon>
    </lineage>
</organism>
<feature type="compositionally biased region" description="Low complexity" evidence="1">
    <location>
        <begin position="837"/>
        <end position="846"/>
    </location>
</feature>
<keyword evidence="2" id="KW-0812">Transmembrane</keyword>
<accession>A0A0D3KCJ4</accession>
<feature type="transmembrane region" description="Helical" evidence="2">
    <location>
        <begin position="81"/>
        <end position="103"/>
    </location>
</feature>
<name>A0A0D3KCJ4_EMIH1</name>
<evidence type="ECO:0000313" key="3">
    <source>
        <dbReference type="EnsemblProtists" id="EOD33479"/>
    </source>
</evidence>
<keyword evidence="4" id="KW-1185">Reference proteome</keyword>
<dbReference type="HOGENOM" id="CLU_310248_0_0_1"/>
<keyword evidence="2" id="KW-1133">Transmembrane helix</keyword>
<dbReference type="RefSeq" id="XP_005785908.1">
    <property type="nucleotide sequence ID" value="XM_005785851.1"/>
</dbReference>
<evidence type="ECO:0000256" key="1">
    <source>
        <dbReference type="SAM" id="MobiDB-lite"/>
    </source>
</evidence>
<dbReference type="EnsemblProtists" id="EOD33479">
    <property type="protein sequence ID" value="EOD33479"/>
    <property type="gene ID" value="EMIHUDRAFT_441558"/>
</dbReference>
<feature type="region of interest" description="Disordered" evidence="1">
    <location>
        <begin position="837"/>
        <end position="876"/>
    </location>
</feature>
<feature type="region of interest" description="Disordered" evidence="1">
    <location>
        <begin position="1"/>
        <end position="26"/>
    </location>
</feature>
<feature type="transmembrane region" description="Helical" evidence="2">
    <location>
        <begin position="109"/>
        <end position="129"/>
    </location>
</feature>
<dbReference type="GeneID" id="17278749"/>
<feature type="compositionally biased region" description="Low complexity" evidence="1">
    <location>
        <begin position="17"/>
        <end position="26"/>
    </location>
</feature>
<feature type="compositionally biased region" description="Low complexity" evidence="1">
    <location>
        <begin position="865"/>
        <end position="876"/>
    </location>
</feature>
<evidence type="ECO:0000313" key="4">
    <source>
        <dbReference type="Proteomes" id="UP000013827"/>
    </source>
</evidence>
<reference evidence="3" key="2">
    <citation type="submission" date="2024-10" db="UniProtKB">
        <authorList>
            <consortium name="EnsemblProtists"/>
        </authorList>
    </citation>
    <scope>IDENTIFICATION</scope>
</reference>
<dbReference type="PaxDb" id="2903-EOD33479"/>
<feature type="region of interest" description="Disordered" evidence="1">
    <location>
        <begin position="757"/>
        <end position="811"/>
    </location>
</feature>